<dbReference type="Pfam" id="PF01812">
    <property type="entry name" value="5-FTHF_cyc-lig"/>
    <property type="match status" value="1"/>
</dbReference>
<dbReference type="EC" id="6.3.3.2" evidence="4"/>
<dbReference type="Gene3D" id="3.40.50.10420">
    <property type="entry name" value="NagB/RpiA/CoA transferase-like"/>
    <property type="match status" value="1"/>
</dbReference>
<dbReference type="NCBIfam" id="TIGR02727">
    <property type="entry name" value="MTHFS_bact"/>
    <property type="match status" value="1"/>
</dbReference>
<evidence type="ECO:0000256" key="3">
    <source>
        <dbReference type="ARBA" id="ARBA00022840"/>
    </source>
</evidence>
<gene>
    <name evidence="5" type="ORF">ISO4_01977</name>
</gene>
<comment type="similarity">
    <text evidence="1 4">Belongs to the 5-formyltetrahydrofolate cyclo-ligase family.</text>
</comment>
<comment type="catalytic activity">
    <reaction evidence="4">
        <text>(6S)-5-formyl-5,6,7,8-tetrahydrofolate + ATP = (6R)-5,10-methenyltetrahydrofolate + ADP + phosphate</text>
        <dbReference type="Rhea" id="RHEA:10488"/>
        <dbReference type="ChEBI" id="CHEBI:30616"/>
        <dbReference type="ChEBI" id="CHEBI:43474"/>
        <dbReference type="ChEBI" id="CHEBI:57455"/>
        <dbReference type="ChEBI" id="CHEBI:57457"/>
        <dbReference type="ChEBI" id="CHEBI:456216"/>
        <dbReference type="EC" id="6.3.3.2"/>
    </reaction>
</comment>
<evidence type="ECO:0000256" key="4">
    <source>
        <dbReference type="RuleBase" id="RU361279"/>
    </source>
</evidence>
<dbReference type="PANTHER" id="PTHR23407">
    <property type="entry name" value="ATPASE INHIBITOR/5-FORMYLTETRAHYDROFOLATE CYCLO-LIGASE"/>
    <property type="match status" value="1"/>
</dbReference>
<organism evidence="5 6">
    <name type="scientific">Alloalcanivorax venustensis ISO4</name>
    <dbReference type="NCBI Taxonomy" id="1177184"/>
    <lineage>
        <taxon>Bacteria</taxon>
        <taxon>Pseudomonadati</taxon>
        <taxon>Pseudomonadota</taxon>
        <taxon>Gammaproteobacteria</taxon>
        <taxon>Oceanospirillales</taxon>
        <taxon>Alcanivoracaceae</taxon>
        <taxon>Alloalcanivorax</taxon>
    </lineage>
</organism>
<dbReference type="InterPro" id="IPR002698">
    <property type="entry name" value="FTHF_cligase"/>
</dbReference>
<evidence type="ECO:0000313" key="6">
    <source>
        <dbReference type="Proteomes" id="UP000644441"/>
    </source>
</evidence>
<sequence>MDRVHRGRLHFHLWRRERRLKANRFGIGEPRRRERARAAWALDAILVPLVGFDDRGHRLGMGGGFYDRALADLARRPRRPRLIGVAFEFQRQPRLREAAWDQPLDQVVTDVRRYLLS</sequence>
<dbReference type="SUPFAM" id="SSF100950">
    <property type="entry name" value="NagB/RpiA/CoA transferase-like"/>
    <property type="match status" value="1"/>
</dbReference>
<keyword evidence="2 4" id="KW-0547">Nucleotide-binding</keyword>
<keyword evidence="4" id="KW-0479">Metal-binding</keyword>
<reference evidence="5 6" key="1">
    <citation type="submission" date="2012-09" db="EMBL/GenBank/DDBJ databases">
        <title>Genome Sequence of alkane-degrading Bacterium Alcanivorax venustensis ISO4.</title>
        <authorList>
            <person name="Lai Q."/>
            <person name="Shao Z."/>
        </authorList>
    </citation>
    <scope>NUCLEOTIDE SEQUENCE [LARGE SCALE GENOMIC DNA]</scope>
    <source>
        <strain evidence="5 6">ISO4</strain>
    </source>
</reference>
<name>A0ABS0AGV0_9GAMM</name>
<protein>
    <recommendedName>
        <fullName evidence="4">5-formyltetrahydrofolate cyclo-ligase</fullName>
        <ecNumber evidence="4">6.3.3.2</ecNumber>
    </recommendedName>
</protein>
<accession>A0ABS0AGV0</accession>
<comment type="caution">
    <text evidence="5">The sequence shown here is derived from an EMBL/GenBank/DDBJ whole genome shotgun (WGS) entry which is preliminary data.</text>
</comment>
<comment type="cofactor">
    <cofactor evidence="4">
        <name>Mg(2+)</name>
        <dbReference type="ChEBI" id="CHEBI:18420"/>
    </cofactor>
</comment>
<keyword evidence="6" id="KW-1185">Reference proteome</keyword>
<dbReference type="Proteomes" id="UP000644441">
    <property type="component" value="Unassembled WGS sequence"/>
</dbReference>
<dbReference type="InterPro" id="IPR024185">
    <property type="entry name" value="FTHF_cligase-like_sf"/>
</dbReference>
<keyword evidence="3 4" id="KW-0067">ATP-binding</keyword>
<dbReference type="PANTHER" id="PTHR23407:SF1">
    <property type="entry name" value="5-FORMYLTETRAHYDROFOLATE CYCLO-LIGASE"/>
    <property type="match status" value="1"/>
</dbReference>
<keyword evidence="4" id="KW-0460">Magnesium</keyword>
<dbReference type="InterPro" id="IPR037171">
    <property type="entry name" value="NagB/RpiA_transferase-like"/>
</dbReference>
<dbReference type="EMBL" id="ARXR01000015">
    <property type="protein sequence ID" value="MBF5053375.1"/>
    <property type="molecule type" value="Genomic_DNA"/>
</dbReference>
<proteinExistence type="inferred from homology"/>
<evidence type="ECO:0000256" key="1">
    <source>
        <dbReference type="ARBA" id="ARBA00010638"/>
    </source>
</evidence>
<evidence type="ECO:0000256" key="2">
    <source>
        <dbReference type="ARBA" id="ARBA00022741"/>
    </source>
</evidence>
<evidence type="ECO:0000313" key="5">
    <source>
        <dbReference type="EMBL" id="MBF5053375.1"/>
    </source>
</evidence>